<evidence type="ECO:0000256" key="1">
    <source>
        <dbReference type="ARBA" id="ARBA00004305"/>
    </source>
</evidence>
<comment type="subcellular location">
    <subcellularLocation>
        <location evidence="1">Mitochondrion matrix</location>
    </subcellularLocation>
</comment>
<organism evidence="6 7">
    <name type="scientific">Lentinus brumalis</name>
    <dbReference type="NCBI Taxonomy" id="2498619"/>
    <lineage>
        <taxon>Eukaryota</taxon>
        <taxon>Fungi</taxon>
        <taxon>Dikarya</taxon>
        <taxon>Basidiomycota</taxon>
        <taxon>Agaricomycotina</taxon>
        <taxon>Agaricomycetes</taxon>
        <taxon>Polyporales</taxon>
        <taxon>Polyporaceae</taxon>
        <taxon>Lentinus</taxon>
    </lineage>
</organism>
<proteinExistence type="inferred from homology"/>
<gene>
    <name evidence="6" type="ORF">OH76DRAFT_1343038</name>
</gene>
<dbReference type="STRING" id="139420.A0A371DLB0"/>
<comment type="similarity">
    <text evidence="4">Belongs to the complex I LYR family. SDHAF1 subfamily.</text>
</comment>
<evidence type="ECO:0000313" key="6">
    <source>
        <dbReference type="EMBL" id="RDX53319.1"/>
    </source>
</evidence>
<dbReference type="EMBL" id="KZ857387">
    <property type="protein sequence ID" value="RDX53319.1"/>
    <property type="molecule type" value="Genomic_DNA"/>
</dbReference>
<dbReference type="Pfam" id="PF05347">
    <property type="entry name" value="Complex1_LYR"/>
    <property type="match status" value="1"/>
</dbReference>
<sequence>MSVRRSGLQREVLALYRRALRMVNTKPAAAQPKFKLYVRYTFKTQASSVSPRDISAIEHLLRRGRRQLEMYEDPQVRDCFVSNDMLQWGARNAGRRESIAGTPSSAS</sequence>
<dbReference type="GO" id="GO:0005759">
    <property type="term" value="C:mitochondrial matrix"/>
    <property type="evidence" value="ECO:0007669"/>
    <property type="project" value="UniProtKB-SubCell"/>
</dbReference>
<feature type="domain" description="Complex 1 LYR protein" evidence="5">
    <location>
        <begin position="10"/>
        <end position="70"/>
    </location>
</feature>
<keyword evidence="2" id="KW-0496">Mitochondrion</keyword>
<dbReference type="OrthoDB" id="273010at2759"/>
<keyword evidence="7" id="KW-1185">Reference proteome</keyword>
<evidence type="ECO:0000259" key="5">
    <source>
        <dbReference type="Pfam" id="PF05347"/>
    </source>
</evidence>
<dbReference type="InterPro" id="IPR008011">
    <property type="entry name" value="Complex1_LYR_dom"/>
</dbReference>
<dbReference type="AlphaFoldDB" id="A0A371DLB0"/>
<evidence type="ECO:0000256" key="3">
    <source>
        <dbReference type="ARBA" id="ARBA00023186"/>
    </source>
</evidence>
<dbReference type="PANTHER" id="PTHR13675">
    <property type="entry name" value="LYR MOTIF-CONTAINING PROTEIN 2"/>
    <property type="match status" value="1"/>
</dbReference>
<dbReference type="PANTHER" id="PTHR13675:SF1">
    <property type="entry name" value="SUCCINATE DEHYDROGENASE ASSEMBLY FACTOR 1, MITOCHONDRIAL"/>
    <property type="match status" value="1"/>
</dbReference>
<dbReference type="InterPro" id="IPR045295">
    <property type="entry name" value="Complex1_LYR_SDHAF1_LYRM8"/>
</dbReference>
<accession>A0A371DLB0</accession>
<dbReference type="Proteomes" id="UP000256964">
    <property type="component" value="Unassembled WGS sequence"/>
</dbReference>
<reference evidence="6 7" key="1">
    <citation type="journal article" date="2018" name="Biotechnol. Biofuels">
        <title>Integrative visual omics of the white-rot fungus Polyporus brumalis exposes the biotechnological potential of its oxidative enzymes for delignifying raw plant biomass.</title>
        <authorList>
            <person name="Miyauchi S."/>
            <person name="Rancon A."/>
            <person name="Drula E."/>
            <person name="Hage H."/>
            <person name="Chaduli D."/>
            <person name="Favel A."/>
            <person name="Grisel S."/>
            <person name="Henrissat B."/>
            <person name="Herpoel-Gimbert I."/>
            <person name="Ruiz-Duenas F.J."/>
            <person name="Chevret D."/>
            <person name="Hainaut M."/>
            <person name="Lin J."/>
            <person name="Wang M."/>
            <person name="Pangilinan J."/>
            <person name="Lipzen A."/>
            <person name="Lesage-Meessen L."/>
            <person name="Navarro D."/>
            <person name="Riley R."/>
            <person name="Grigoriev I.V."/>
            <person name="Zhou S."/>
            <person name="Raouche S."/>
            <person name="Rosso M.N."/>
        </authorList>
    </citation>
    <scope>NUCLEOTIDE SEQUENCE [LARGE SCALE GENOMIC DNA]</scope>
    <source>
        <strain evidence="6 7">BRFM 1820</strain>
    </source>
</reference>
<dbReference type="CDD" id="cd20268">
    <property type="entry name" value="Complex1_LYR_SDHAF1_LYRM8"/>
    <property type="match status" value="1"/>
</dbReference>
<evidence type="ECO:0000256" key="2">
    <source>
        <dbReference type="ARBA" id="ARBA00023128"/>
    </source>
</evidence>
<evidence type="ECO:0000256" key="4">
    <source>
        <dbReference type="ARBA" id="ARBA00025715"/>
    </source>
</evidence>
<name>A0A371DLB0_9APHY</name>
<evidence type="ECO:0000313" key="7">
    <source>
        <dbReference type="Proteomes" id="UP000256964"/>
    </source>
</evidence>
<keyword evidence="3" id="KW-0143">Chaperone</keyword>
<protein>
    <recommendedName>
        <fullName evidence="5">Complex 1 LYR protein domain-containing protein</fullName>
    </recommendedName>
</protein>
<dbReference type="GO" id="GO:0034553">
    <property type="term" value="P:mitochondrial respiratory chain complex II assembly"/>
    <property type="evidence" value="ECO:0007669"/>
    <property type="project" value="InterPro"/>
</dbReference>